<gene>
    <name evidence="1" type="ORF">Nans01_24950</name>
</gene>
<dbReference type="Proteomes" id="UP001165092">
    <property type="component" value="Unassembled WGS sequence"/>
</dbReference>
<dbReference type="InterPro" id="IPR007995">
    <property type="entry name" value="DUF742"/>
</dbReference>
<keyword evidence="2" id="KW-1185">Reference proteome</keyword>
<dbReference type="Pfam" id="PF05331">
    <property type="entry name" value="DUF742"/>
    <property type="match status" value="1"/>
</dbReference>
<organism evidence="1 2">
    <name type="scientific">Nocardiopsis ansamitocini</name>
    <dbReference type="NCBI Taxonomy" id="1670832"/>
    <lineage>
        <taxon>Bacteria</taxon>
        <taxon>Bacillati</taxon>
        <taxon>Actinomycetota</taxon>
        <taxon>Actinomycetes</taxon>
        <taxon>Streptosporangiales</taxon>
        <taxon>Nocardiopsidaceae</taxon>
        <taxon>Nocardiopsis</taxon>
    </lineage>
</organism>
<protein>
    <recommendedName>
        <fullName evidence="3">DUF742 domain-containing protein</fullName>
    </recommendedName>
</protein>
<accession>A0A9W6P6U7</accession>
<dbReference type="PANTHER" id="PTHR36221">
    <property type="entry name" value="DUF742 DOMAIN-CONTAINING PROTEIN"/>
    <property type="match status" value="1"/>
</dbReference>
<evidence type="ECO:0000313" key="2">
    <source>
        <dbReference type="Proteomes" id="UP001165092"/>
    </source>
</evidence>
<comment type="caution">
    <text evidence="1">The sequence shown here is derived from an EMBL/GenBank/DDBJ whole genome shotgun (WGS) entry which is preliminary data.</text>
</comment>
<evidence type="ECO:0000313" key="1">
    <source>
        <dbReference type="EMBL" id="GLU48144.1"/>
    </source>
</evidence>
<name>A0A9W6P6U7_9ACTN</name>
<sequence length="135" mass="14442">MSSGGYRESPDGDPKKPVFYSDVGAGPLVRPYAMTGGRTRAMATTLDMISVVVASRREVDWAAVQPESASILKLCRRPISVAELAAHMDIPMTVVKVLLSDLVGKGFVLARAPLPAAENPQLNVLQAVLDGIRRL</sequence>
<proteinExistence type="predicted"/>
<dbReference type="AlphaFoldDB" id="A0A9W6P6U7"/>
<dbReference type="PANTHER" id="PTHR36221:SF1">
    <property type="entry name" value="DUF742 DOMAIN-CONTAINING PROTEIN"/>
    <property type="match status" value="1"/>
</dbReference>
<dbReference type="EMBL" id="BSQG01000003">
    <property type="protein sequence ID" value="GLU48144.1"/>
    <property type="molecule type" value="Genomic_DNA"/>
</dbReference>
<reference evidence="1" key="1">
    <citation type="submission" date="2023-02" db="EMBL/GenBank/DDBJ databases">
        <title>Nocardiopsis ansamitocini NBRC 112285.</title>
        <authorList>
            <person name="Ichikawa N."/>
            <person name="Sato H."/>
            <person name="Tonouchi N."/>
        </authorList>
    </citation>
    <scope>NUCLEOTIDE SEQUENCE</scope>
    <source>
        <strain evidence="1">NBRC 112285</strain>
    </source>
</reference>
<evidence type="ECO:0008006" key="3">
    <source>
        <dbReference type="Google" id="ProtNLM"/>
    </source>
</evidence>